<organism evidence="1 2">
    <name type="scientific">Chelatococcus asaccharovorans</name>
    <dbReference type="NCBI Taxonomy" id="28210"/>
    <lineage>
        <taxon>Bacteria</taxon>
        <taxon>Pseudomonadati</taxon>
        <taxon>Pseudomonadota</taxon>
        <taxon>Alphaproteobacteria</taxon>
        <taxon>Hyphomicrobiales</taxon>
        <taxon>Chelatococcaceae</taxon>
        <taxon>Chelatococcus</taxon>
    </lineage>
</organism>
<name>A0A2V3TZ18_9HYPH</name>
<dbReference type="Proteomes" id="UP000248021">
    <property type="component" value="Unassembled WGS sequence"/>
</dbReference>
<gene>
    <name evidence="1" type="ORF">C7450_11123</name>
</gene>
<dbReference type="AlphaFoldDB" id="A0A2V3TZ18"/>
<evidence type="ECO:0000313" key="2">
    <source>
        <dbReference type="Proteomes" id="UP000248021"/>
    </source>
</evidence>
<proteinExistence type="predicted"/>
<dbReference type="Pfam" id="PF06299">
    <property type="entry name" value="DUF1045"/>
    <property type="match status" value="1"/>
</dbReference>
<sequence length="246" mass="27188">MTPPDRYAVYVAPAADSILWRFGSAVLGYDAESGEDVEQLVPAGTSPERFHELTADPRVYGFHATIKAPFRLAPGETEERLREAFSRFAASRRPFQLPRLVPRAIGGRSGAGAFIALVEAQPTPALAALERATVEAFEPFRANLSSADYARRQPNKLSSQQRAYLDRYGYPYVFEEFRFHMTLTSRVPEGEVEQVLGGLTRLHEEMVSAGPVVVDQLALCRQPPGKPDAEEAPRFRIIARHAFAGG</sequence>
<dbReference type="RefSeq" id="WP_170147398.1">
    <property type="nucleotide sequence ID" value="NZ_CAKNFM010000006.1"/>
</dbReference>
<accession>A0A2V3TZ18</accession>
<dbReference type="EMBL" id="QJJK01000011">
    <property type="protein sequence ID" value="PXW54493.1"/>
    <property type="molecule type" value="Genomic_DNA"/>
</dbReference>
<dbReference type="InterPro" id="IPR009389">
    <property type="entry name" value="DUF1045"/>
</dbReference>
<keyword evidence="2" id="KW-1185">Reference proteome</keyword>
<protein>
    <submittedName>
        <fullName evidence="1">Uncharacterized protein DUF1045</fullName>
    </submittedName>
</protein>
<comment type="caution">
    <text evidence="1">The sequence shown here is derived from an EMBL/GenBank/DDBJ whole genome shotgun (WGS) entry which is preliminary data.</text>
</comment>
<evidence type="ECO:0000313" key="1">
    <source>
        <dbReference type="EMBL" id="PXW54493.1"/>
    </source>
</evidence>
<reference evidence="1 2" key="1">
    <citation type="submission" date="2018-05" db="EMBL/GenBank/DDBJ databases">
        <title>Genomic Encyclopedia of Type Strains, Phase IV (KMG-IV): sequencing the most valuable type-strain genomes for metagenomic binning, comparative biology and taxonomic classification.</title>
        <authorList>
            <person name="Goeker M."/>
        </authorList>
    </citation>
    <scope>NUCLEOTIDE SEQUENCE [LARGE SCALE GENOMIC DNA]</scope>
    <source>
        <strain evidence="1 2">DSM 6462</strain>
    </source>
</reference>
<dbReference type="Gene3D" id="3.90.1140.10">
    <property type="entry name" value="Cyclic phosphodiesterase"/>
    <property type="match status" value="1"/>
</dbReference>
<dbReference type="PIRSF" id="PIRSF033328">
    <property type="entry name" value="Phest_Mll4975"/>
    <property type="match status" value="1"/>
</dbReference>